<dbReference type="AlphaFoldDB" id="A0AA97P0W4"/>
<evidence type="ECO:0000256" key="1">
    <source>
        <dbReference type="SAM" id="SignalP"/>
    </source>
</evidence>
<dbReference type="Proteomes" id="UP000011086">
    <property type="component" value="Unassembled WGS sequence"/>
</dbReference>
<name>A0AA97P0W4_PYRO3</name>
<protein>
    <submittedName>
        <fullName evidence="2">Uncharacterized protein</fullName>
    </submittedName>
</protein>
<sequence length="102" mass="11017">MKTTFTLLLIAMQAVSLAAAGPTDLPLGVEVREEQGSLVVREVSSEGTGLEKRCRECVHVGDRCTIGHGSCYAREQASCTWCGNHCKSICIPNGESCQKWCL</sequence>
<reference evidence="2" key="1">
    <citation type="journal article" date="2012" name="PLoS Genet.">
        <title>Comparative analysis of the genomes of two field isolates of the rice blast fungus Magnaporthe oryzae.</title>
        <authorList>
            <person name="Xue M."/>
            <person name="Yang J."/>
            <person name="Li Z."/>
            <person name="Hu S."/>
            <person name="Yao N."/>
            <person name="Dean R.A."/>
            <person name="Zhao W."/>
            <person name="Shen M."/>
            <person name="Zhang H."/>
            <person name="Li C."/>
            <person name="Liu L."/>
            <person name="Cao L."/>
            <person name="Xu X."/>
            <person name="Xing Y."/>
            <person name="Hsiang T."/>
            <person name="Zhang Z."/>
            <person name="Xu J.R."/>
            <person name="Peng Y.L."/>
        </authorList>
    </citation>
    <scope>NUCLEOTIDE SEQUENCE</scope>
    <source>
        <strain evidence="2">Y34</strain>
    </source>
</reference>
<organism evidence="2">
    <name type="scientific">Pyricularia oryzae (strain Y34)</name>
    <name type="common">Rice blast fungus</name>
    <name type="synonym">Magnaporthe oryzae</name>
    <dbReference type="NCBI Taxonomy" id="1143189"/>
    <lineage>
        <taxon>Eukaryota</taxon>
        <taxon>Fungi</taxon>
        <taxon>Dikarya</taxon>
        <taxon>Ascomycota</taxon>
        <taxon>Pezizomycotina</taxon>
        <taxon>Sordariomycetes</taxon>
        <taxon>Sordariomycetidae</taxon>
        <taxon>Magnaporthales</taxon>
        <taxon>Pyriculariaceae</taxon>
        <taxon>Pyricularia</taxon>
    </lineage>
</organism>
<keyword evidence="1" id="KW-0732">Signal</keyword>
<dbReference type="EMBL" id="JH793449">
    <property type="protein sequence ID" value="ELQ39880.1"/>
    <property type="molecule type" value="Genomic_DNA"/>
</dbReference>
<feature type="signal peptide" evidence="1">
    <location>
        <begin position="1"/>
        <end position="20"/>
    </location>
</feature>
<gene>
    <name evidence="2" type="ORF">OOU_Y34scaffold00475g4</name>
</gene>
<accession>A0AA97P0W4</accession>
<evidence type="ECO:0000313" key="2">
    <source>
        <dbReference type="EMBL" id="ELQ39880.1"/>
    </source>
</evidence>
<feature type="chain" id="PRO_5041726605" evidence="1">
    <location>
        <begin position="21"/>
        <end position="102"/>
    </location>
</feature>
<proteinExistence type="predicted"/>